<dbReference type="CDD" id="cd00761">
    <property type="entry name" value="Glyco_tranf_GTA_type"/>
    <property type="match status" value="1"/>
</dbReference>
<evidence type="ECO:0000256" key="2">
    <source>
        <dbReference type="ARBA" id="ARBA00022676"/>
    </source>
</evidence>
<evidence type="ECO:0000256" key="3">
    <source>
        <dbReference type="ARBA" id="ARBA00022679"/>
    </source>
</evidence>
<evidence type="ECO:0000259" key="4">
    <source>
        <dbReference type="Pfam" id="PF00535"/>
    </source>
</evidence>
<keyword evidence="3" id="KW-0808">Transferase</keyword>
<keyword evidence="2" id="KW-0328">Glycosyltransferase</keyword>
<reference evidence="5" key="1">
    <citation type="submission" date="2022-04" db="EMBL/GenBank/DDBJ databases">
        <title>Halobacillus sp. isolated from saltern.</title>
        <authorList>
            <person name="Won M."/>
            <person name="Lee C.-M."/>
            <person name="Woen H.-Y."/>
            <person name="Kwon S.-W."/>
        </authorList>
    </citation>
    <scope>NUCLEOTIDE SEQUENCE</scope>
    <source>
        <strain evidence="5">SSHM10-5</strain>
    </source>
</reference>
<dbReference type="InterPro" id="IPR029044">
    <property type="entry name" value="Nucleotide-diphossugar_trans"/>
</dbReference>
<dbReference type="RefSeq" id="WP_245035622.1">
    <property type="nucleotide sequence ID" value="NZ_CP095075.1"/>
</dbReference>
<feature type="domain" description="Glycosyltransferase 2-like" evidence="4">
    <location>
        <begin position="7"/>
        <end position="134"/>
    </location>
</feature>
<dbReference type="EMBL" id="CP095075">
    <property type="protein sequence ID" value="UOR13783.1"/>
    <property type="molecule type" value="Genomic_DNA"/>
</dbReference>
<evidence type="ECO:0000313" key="6">
    <source>
        <dbReference type="Proteomes" id="UP000830326"/>
    </source>
</evidence>
<keyword evidence="6" id="KW-1185">Reference proteome</keyword>
<name>A0ABY4HHA8_9BACI</name>
<dbReference type="PANTHER" id="PTHR22916">
    <property type="entry name" value="GLYCOSYLTRANSFERASE"/>
    <property type="match status" value="1"/>
</dbReference>
<gene>
    <name evidence="5" type="ORF">MUO15_10250</name>
</gene>
<protein>
    <submittedName>
        <fullName evidence="5">Glycosyltransferase</fullName>
    </submittedName>
</protein>
<dbReference type="Pfam" id="PF00535">
    <property type="entry name" value="Glycos_transf_2"/>
    <property type="match status" value="1"/>
</dbReference>
<dbReference type="PANTHER" id="PTHR22916:SF51">
    <property type="entry name" value="GLYCOSYLTRANSFERASE EPSH-RELATED"/>
    <property type="match status" value="1"/>
</dbReference>
<dbReference type="Gene3D" id="3.90.550.10">
    <property type="entry name" value="Spore Coat Polysaccharide Biosynthesis Protein SpsA, Chain A"/>
    <property type="match status" value="1"/>
</dbReference>
<organism evidence="5 6">
    <name type="scientific">Halobacillus amylolyticus</name>
    <dbReference type="NCBI Taxonomy" id="2932259"/>
    <lineage>
        <taxon>Bacteria</taxon>
        <taxon>Bacillati</taxon>
        <taxon>Bacillota</taxon>
        <taxon>Bacilli</taxon>
        <taxon>Bacillales</taxon>
        <taxon>Bacillaceae</taxon>
        <taxon>Halobacillus</taxon>
    </lineage>
</organism>
<evidence type="ECO:0000313" key="5">
    <source>
        <dbReference type="EMBL" id="UOR13783.1"/>
    </source>
</evidence>
<sequence>MYHPKISIITPVFNVEEYVGKCIKSILNQSFKNFELILINDGSTDDSGTICDYYASLDNRIKVFHTKNKGQAAARNHGIKIARGEYIGFVDSDDWIERNMFSLLYNYCVINDSDISIIGVREINESGTCLSEYIPNNVTFHSILRRAYPWNKLFKKELFIRNKLFFKEGKYYEDLELIPKLFIKSQGISSITEVAYNYLKRGNSTTANRDGRILDNLWAYTEIKKFLMSEDIYSTYSKEFEKGVIYFRVFYINLLYDYSSSFLLKNSFRLITDFNKIGGLGKKNCLKLLGKHLKFSFLKSGSLIKKLLPRFSCFEYNKGNKL</sequence>
<accession>A0ABY4HHA8</accession>
<proteinExistence type="inferred from homology"/>
<comment type="similarity">
    <text evidence="1">Belongs to the glycosyltransferase 2 family.</text>
</comment>
<evidence type="ECO:0000256" key="1">
    <source>
        <dbReference type="ARBA" id="ARBA00006739"/>
    </source>
</evidence>
<dbReference type="SUPFAM" id="SSF53448">
    <property type="entry name" value="Nucleotide-diphospho-sugar transferases"/>
    <property type="match status" value="1"/>
</dbReference>
<dbReference type="InterPro" id="IPR001173">
    <property type="entry name" value="Glyco_trans_2-like"/>
</dbReference>
<dbReference type="Proteomes" id="UP000830326">
    <property type="component" value="Chromosome"/>
</dbReference>